<accession>A0AAV4GEP6</accession>
<keyword evidence="3" id="KW-1185">Reference proteome</keyword>
<dbReference type="Proteomes" id="UP000762676">
    <property type="component" value="Unassembled WGS sequence"/>
</dbReference>
<feature type="compositionally biased region" description="Basic residues" evidence="1">
    <location>
        <begin position="1"/>
        <end position="11"/>
    </location>
</feature>
<evidence type="ECO:0000313" key="3">
    <source>
        <dbReference type="Proteomes" id="UP000762676"/>
    </source>
</evidence>
<dbReference type="AlphaFoldDB" id="A0AAV4GEP6"/>
<gene>
    <name evidence="2" type="ORF">ElyMa_000637200</name>
</gene>
<comment type="caution">
    <text evidence="2">The sequence shown here is derived from an EMBL/GenBank/DDBJ whole genome shotgun (WGS) entry which is preliminary data.</text>
</comment>
<sequence>MGSSLGRHRTDRKPLSTRPTHNEHKQTPSLSGRSVFKLFNLRQFTTSRSGTPHTTGMHAHVWYSLQDKHLGVTSPARLSPYTACRLQAPAYLTVCGESSPARPITGTKLTIGNCLDFLQTGIRM</sequence>
<feature type="region of interest" description="Disordered" evidence="1">
    <location>
        <begin position="1"/>
        <end position="32"/>
    </location>
</feature>
<organism evidence="2 3">
    <name type="scientific">Elysia marginata</name>
    <dbReference type="NCBI Taxonomy" id="1093978"/>
    <lineage>
        <taxon>Eukaryota</taxon>
        <taxon>Metazoa</taxon>
        <taxon>Spiralia</taxon>
        <taxon>Lophotrochozoa</taxon>
        <taxon>Mollusca</taxon>
        <taxon>Gastropoda</taxon>
        <taxon>Heterobranchia</taxon>
        <taxon>Euthyneura</taxon>
        <taxon>Panpulmonata</taxon>
        <taxon>Sacoglossa</taxon>
        <taxon>Placobranchoidea</taxon>
        <taxon>Plakobranchidae</taxon>
        <taxon>Elysia</taxon>
    </lineage>
</organism>
<protein>
    <submittedName>
        <fullName evidence="2">Uncharacterized protein</fullName>
    </submittedName>
</protein>
<evidence type="ECO:0000256" key="1">
    <source>
        <dbReference type="SAM" id="MobiDB-lite"/>
    </source>
</evidence>
<reference evidence="2 3" key="1">
    <citation type="journal article" date="2021" name="Elife">
        <title>Chloroplast acquisition without the gene transfer in kleptoplastic sea slugs, Plakobranchus ocellatus.</title>
        <authorList>
            <person name="Maeda T."/>
            <person name="Takahashi S."/>
            <person name="Yoshida T."/>
            <person name="Shimamura S."/>
            <person name="Takaki Y."/>
            <person name="Nagai Y."/>
            <person name="Toyoda A."/>
            <person name="Suzuki Y."/>
            <person name="Arimoto A."/>
            <person name="Ishii H."/>
            <person name="Satoh N."/>
            <person name="Nishiyama T."/>
            <person name="Hasebe M."/>
            <person name="Maruyama T."/>
            <person name="Minagawa J."/>
            <person name="Obokata J."/>
            <person name="Shigenobu S."/>
        </authorList>
    </citation>
    <scope>NUCLEOTIDE SEQUENCE [LARGE SCALE GENOMIC DNA]</scope>
</reference>
<name>A0AAV4GEP6_9GAST</name>
<dbReference type="EMBL" id="BMAT01001294">
    <property type="protein sequence ID" value="GFR82880.1"/>
    <property type="molecule type" value="Genomic_DNA"/>
</dbReference>
<proteinExistence type="predicted"/>
<evidence type="ECO:0000313" key="2">
    <source>
        <dbReference type="EMBL" id="GFR82880.1"/>
    </source>
</evidence>